<dbReference type="SUPFAM" id="SSF55920">
    <property type="entry name" value="Creatinase/aminopeptidase"/>
    <property type="match status" value="1"/>
</dbReference>
<dbReference type="Gene3D" id="3.90.230.10">
    <property type="entry name" value="Creatinase/methionine aminopeptidase superfamily"/>
    <property type="match status" value="1"/>
</dbReference>
<dbReference type="PANTHER" id="PTHR46112">
    <property type="entry name" value="AMINOPEPTIDASE"/>
    <property type="match status" value="1"/>
</dbReference>
<sequence length="235" mass="26811">MPAEPAEISEQERADYLLDAQNKAGALFDEIQQSLIRPGISEAELSKEIHELAAQRYAVRTHWHKRVVRSGPHTLKPYAENPPDRTIEPDDILFVDLGPVFEAWEADFGRTYVLDGADAEKRRLRDALTPTWEAVKARFVAKPEMTGGELFAIAKEEARRAGYEFGGSHSGHLVGHFPHERIPQDLITFYITDGNDLPMRRLDKQGKQYHWILEMHLVDRERQIGGFMEQLLTIG</sequence>
<evidence type="ECO:0000313" key="2">
    <source>
        <dbReference type="EMBL" id="KAJ4394045.1"/>
    </source>
</evidence>
<dbReference type="Proteomes" id="UP001140453">
    <property type="component" value="Unassembled WGS sequence"/>
</dbReference>
<proteinExistence type="predicted"/>
<dbReference type="CDD" id="cd01066">
    <property type="entry name" value="APP_MetAP"/>
    <property type="match status" value="1"/>
</dbReference>
<name>A0A9W9CYF6_9PEZI</name>
<evidence type="ECO:0000259" key="1">
    <source>
        <dbReference type="Pfam" id="PF00557"/>
    </source>
</evidence>
<dbReference type="InterPro" id="IPR050659">
    <property type="entry name" value="Peptidase_M24B"/>
</dbReference>
<organism evidence="2 3">
    <name type="scientific">Gnomoniopsis smithogilvyi</name>
    <dbReference type="NCBI Taxonomy" id="1191159"/>
    <lineage>
        <taxon>Eukaryota</taxon>
        <taxon>Fungi</taxon>
        <taxon>Dikarya</taxon>
        <taxon>Ascomycota</taxon>
        <taxon>Pezizomycotina</taxon>
        <taxon>Sordariomycetes</taxon>
        <taxon>Sordariomycetidae</taxon>
        <taxon>Diaporthales</taxon>
        <taxon>Gnomoniaceae</taxon>
        <taxon>Gnomoniopsis</taxon>
    </lineage>
</organism>
<dbReference type="AlphaFoldDB" id="A0A9W9CYF6"/>
<comment type="caution">
    <text evidence="2">The sequence shown here is derived from an EMBL/GenBank/DDBJ whole genome shotgun (WGS) entry which is preliminary data.</text>
</comment>
<dbReference type="InterPro" id="IPR000994">
    <property type="entry name" value="Pept_M24"/>
</dbReference>
<dbReference type="Pfam" id="PF00557">
    <property type="entry name" value="Peptidase_M24"/>
    <property type="match status" value="1"/>
</dbReference>
<dbReference type="InterPro" id="IPR036005">
    <property type="entry name" value="Creatinase/aminopeptidase-like"/>
</dbReference>
<accession>A0A9W9CYF6</accession>
<feature type="domain" description="Peptidase M24" evidence="1">
    <location>
        <begin position="18"/>
        <end position="184"/>
    </location>
</feature>
<dbReference type="OrthoDB" id="2818246at2759"/>
<protein>
    <recommendedName>
        <fullName evidence="1">Peptidase M24 domain-containing protein</fullName>
    </recommendedName>
</protein>
<dbReference type="PANTHER" id="PTHR46112:SF8">
    <property type="entry name" value="CYTOPLASMIC PEPTIDASE PEPQ-RELATED"/>
    <property type="match status" value="1"/>
</dbReference>
<keyword evidence="3" id="KW-1185">Reference proteome</keyword>
<dbReference type="EMBL" id="JAPEVB010000002">
    <property type="protein sequence ID" value="KAJ4394045.1"/>
    <property type="molecule type" value="Genomic_DNA"/>
</dbReference>
<gene>
    <name evidence="2" type="ORF">N0V93_003262</name>
</gene>
<reference evidence="2" key="1">
    <citation type="submission" date="2022-10" db="EMBL/GenBank/DDBJ databases">
        <title>Tapping the CABI collections for fungal endophytes: first genome assemblies for Collariella, Neodidymelliopsis, Ascochyta clinopodiicola, Didymella pomorum, Didymosphaeria variabile, Neocosmospora piperis and Neocucurbitaria cava.</title>
        <authorList>
            <person name="Hill R."/>
        </authorList>
    </citation>
    <scope>NUCLEOTIDE SEQUENCE</scope>
    <source>
        <strain evidence="2">IMI 355082</strain>
    </source>
</reference>
<evidence type="ECO:0000313" key="3">
    <source>
        <dbReference type="Proteomes" id="UP001140453"/>
    </source>
</evidence>